<evidence type="ECO:0000313" key="12">
    <source>
        <dbReference type="EMBL" id="MFH6770273.1"/>
    </source>
</evidence>
<feature type="binding site" evidence="10">
    <location>
        <begin position="32"/>
        <end position="39"/>
    </location>
    <ligand>
        <name>ATP</name>
        <dbReference type="ChEBI" id="CHEBI:30616"/>
    </ligand>
</feature>
<evidence type="ECO:0000256" key="10">
    <source>
        <dbReference type="PROSITE-ProRule" id="PRU00560"/>
    </source>
</evidence>
<dbReference type="CDD" id="cd17932">
    <property type="entry name" value="DEXQc_UvrD"/>
    <property type="match status" value="1"/>
</dbReference>
<dbReference type="InterPro" id="IPR013986">
    <property type="entry name" value="DExx_box_DNA_helicase_dom_sf"/>
</dbReference>
<evidence type="ECO:0000256" key="7">
    <source>
        <dbReference type="ARBA" id="ARBA00034617"/>
    </source>
</evidence>
<reference evidence="12 13" key="1">
    <citation type="submission" date="2024-02" db="EMBL/GenBank/DDBJ databases">
        <title>A Gaetbulibacter species isolated from tidal flats and genomic insights of their niches.</title>
        <authorList>
            <person name="Ye Y."/>
        </authorList>
    </citation>
    <scope>NUCLEOTIDE SEQUENCE [LARGE SCALE GENOMIC DNA]</scope>
    <source>
        <strain evidence="12 13">KEM-8</strain>
    </source>
</reference>
<proteinExistence type="inferred from homology"/>
<keyword evidence="2 10" id="KW-0547">Nucleotide-binding</keyword>
<evidence type="ECO:0000313" key="13">
    <source>
        <dbReference type="Proteomes" id="UP001610104"/>
    </source>
</evidence>
<dbReference type="CDD" id="cd18807">
    <property type="entry name" value="SF1_C_UvrD"/>
    <property type="match status" value="1"/>
</dbReference>
<evidence type="ECO:0000256" key="8">
    <source>
        <dbReference type="ARBA" id="ARBA00034808"/>
    </source>
</evidence>
<dbReference type="InterPro" id="IPR014017">
    <property type="entry name" value="DNA_helicase_UvrD-like_C"/>
</dbReference>
<dbReference type="InterPro" id="IPR027417">
    <property type="entry name" value="P-loop_NTPase"/>
</dbReference>
<evidence type="ECO:0000256" key="1">
    <source>
        <dbReference type="ARBA" id="ARBA00009922"/>
    </source>
</evidence>
<name>A0ABW7MV59_9FLAO</name>
<protein>
    <recommendedName>
        <fullName evidence="8">DNA 3'-5' helicase</fullName>
        <ecNumber evidence="8">5.6.2.4</ecNumber>
    </recommendedName>
</protein>
<comment type="caution">
    <text evidence="12">The sequence shown here is derived from an EMBL/GenBank/DDBJ whole genome shotgun (WGS) entry which is preliminary data.</text>
</comment>
<dbReference type="PROSITE" id="PS51198">
    <property type="entry name" value="UVRD_HELICASE_ATP_BIND"/>
    <property type="match status" value="1"/>
</dbReference>
<dbReference type="Gene3D" id="3.40.91.30">
    <property type="match status" value="1"/>
</dbReference>
<dbReference type="InterPro" id="IPR000212">
    <property type="entry name" value="DNA_helicase_UvrD/REP"/>
</dbReference>
<dbReference type="EC" id="5.6.2.4" evidence="8"/>
<evidence type="ECO:0000256" key="5">
    <source>
        <dbReference type="ARBA" id="ARBA00022840"/>
    </source>
</evidence>
<evidence type="ECO:0000256" key="3">
    <source>
        <dbReference type="ARBA" id="ARBA00022801"/>
    </source>
</evidence>
<sequence>MKQITTNTDLTSLNQKQLEAVMSEEKRLLVLAGAGSGKTKTLIQKLEYLIKDKKVKTSEILAITFTKNATNEMIDRLIMAADFSGDYEALFKTKRKVDQITQDRYTYLKKYKWVKNVSISTFHSLCYKIMKDWGTKGTLNNFNDNSFRLILDSKSADEDLNSLTAKETRGDVLGRILIECCEDKNFLIDFKKYLLDYLVDRIDFTPSKKGKDYPTNYTSLNGTKVRSKSEQYIADWLYRHNIKFIYEPIVNIKKFDFKPDFFIPEANVYLEHISNLSAPMAAKEKELLEGGKVLVKTYESQTKDTAFFNLILEKSIKGRLPLDYKYDSSLNYEEEFKYYHKEVNDFRKQVLTTMDMIKVENFDLSSVANKGKKSAHERVRKFYEFAEILIEKYNEYCVNKSYQDFNDLILGTIDLLKKNNTLLDTIRKRFKYVLVDEFQDVNSLQVDLLTLLLKEDTQLFCVGDDWQSIYGFRGSNVDYIVNFEQHYPNSNIIKLDVNYRSTPNIVGASNELIKHNKFRVDKHIEAFKEGNSAIHVFEGETEEQNIDYAIVQVKKLIDQGFNKEDILFLYRRSNMYKAYFEAFKKSGLFVSSKTIHSSKGLESKAVFIIGLTDGKGGFPDVWLSDIIFQTIKETKHDLLLEEERRLFYVALTRAKDHLFLMTQKDNPSRFINEIPRKYKREPKSVDSEVFKIYQCDCGNTVNETDNYCSKCGSKLSKEKVTLDQKLLSASNLGKIKGKSYNEVIAKMTSKKYILDKYTITAEGEKIGIKYNEGKNGDKWIVYPESLAELL</sequence>
<comment type="catalytic activity">
    <reaction evidence="7">
        <text>Couples ATP hydrolysis with the unwinding of duplex DNA by translocating in the 3'-5' direction.</text>
        <dbReference type="EC" id="5.6.2.4"/>
    </reaction>
</comment>
<dbReference type="Proteomes" id="UP001610104">
    <property type="component" value="Unassembled WGS sequence"/>
</dbReference>
<dbReference type="EMBL" id="JBAWKC010000007">
    <property type="protein sequence ID" value="MFH6770273.1"/>
    <property type="molecule type" value="Genomic_DNA"/>
</dbReference>
<evidence type="ECO:0000256" key="6">
    <source>
        <dbReference type="ARBA" id="ARBA00023235"/>
    </source>
</evidence>
<dbReference type="Pfam" id="PF00580">
    <property type="entry name" value="UvrD-helicase"/>
    <property type="match status" value="1"/>
</dbReference>
<dbReference type="Pfam" id="PF13361">
    <property type="entry name" value="UvrD_C"/>
    <property type="match status" value="2"/>
</dbReference>
<keyword evidence="4 10" id="KW-0347">Helicase</keyword>
<dbReference type="RefSeq" id="WP_395439490.1">
    <property type="nucleotide sequence ID" value="NZ_JBAWKC010000007.1"/>
</dbReference>
<keyword evidence="5 10" id="KW-0067">ATP-binding</keyword>
<keyword evidence="13" id="KW-1185">Reference proteome</keyword>
<accession>A0ABW7MV59</accession>
<evidence type="ECO:0000256" key="4">
    <source>
        <dbReference type="ARBA" id="ARBA00022806"/>
    </source>
</evidence>
<dbReference type="PANTHER" id="PTHR11070:SF63">
    <property type="entry name" value="DNA HELICASE IV"/>
    <property type="match status" value="1"/>
</dbReference>
<evidence type="ECO:0000256" key="9">
    <source>
        <dbReference type="ARBA" id="ARBA00048988"/>
    </source>
</evidence>
<comment type="catalytic activity">
    <reaction evidence="9">
        <text>ATP + H2O = ADP + phosphate + H(+)</text>
        <dbReference type="Rhea" id="RHEA:13065"/>
        <dbReference type="ChEBI" id="CHEBI:15377"/>
        <dbReference type="ChEBI" id="CHEBI:15378"/>
        <dbReference type="ChEBI" id="CHEBI:30616"/>
        <dbReference type="ChEBI" id="CHEBI:43474"/>
        <dbReference type="ChEBI" id="CHEBI:456216"/>
        <dbReference type="EC" id="5.6.2.4"/>
    </reaction>
</comment>
<dbReference type="PANTHER" id="PTHR11070">
    <property type="entry name" value="UVRD / RECB / PCRA DNA HELICASE FAMILY MEMBER"/>
    <property type="match status" value="1"/>
</dbReference>
<evidence type="ECO:0000256" key="2">
    <source>
        <dbReference type="ARBA" id="ARBA00022741"/>
    </source>
</evidence>
<dbReference type="Gene3D" id="3.40.50.300">
    <property type="entry name" value="P-loop containing nucleotide triphosphate hydrolases"/>
    <property type="match status" value="3"/>
</dbReference>
<dbReference type="Gene3D" id="1.10.10.160">
    <property type="match status" value="1"/>
</dbReference>
<keyword evidence="6" id="KW-0413">Isomerase</keyword>
<organism evidence="12 13">
    <name type="scientific">Gaetbulibacter aquiaggeris</name>
    <dbReference type="NCBI Taxonomy" id="1735373"/>
    <lineage>
        <taxon>Bacteria</taxon>
        <taxon>Pseudomonadati</taxon>
        <taxon>Bacteroidota</taxon>
        <taxon>Flavobacteriia</taxon>
        <taxon>Flavobacteriales</taxon>
        <taxon>Flavobacteriaceae</taxon>
        <taxon>Gaetbulibacter</taxon>
    </lineage>
</organism>
<evidence type="ECO:0000259" key="11">
    <source>
        <dbReference type="PROSITE" id="PS51198"/>
    </source>
</evidence>
<gene>
    <name evidence="12" type="ORF">V8G56_16100</name>
</gene>
<dbReference type="SUPFAM" id="SSF52540">
    <property type="entry name" value="P-loop containing nucleoside triphosphate hydrolases"/>
    <property type="match status" value="1"/>
</dbReference>
<dbReference type="InterPro" id="IPR014016">
    <property type="entry name" value="UvrD-like_ATP-bd"/>
</dbReference>
<comment type="similarity">
    <text evidence="1">Belongs to the helicase family. UvrD subfamily.</text>
</comment>
<keyword evidence="3 10" id="KW-0378">Hydrolase</keyword>
<feature type="domain" description="UvrD-like helicase ATP-binding" evidence="11">
    <location>
        <begin position="11"/>
        <end position="502"/>
    </location>
</feature>